<dbReference type="Pfam" id="PF01740">
    <property type="entry name" value="STAS"/>
    <property type="match status" value="1"/>
</dbReference>
<keyword evidence="2 5" id="KW-0812">Transmembrane</keyword>
<dbReference type="GO" id="GO:0055085">
    <property type="term" value="P:transmembrane transport"/>
    <property type="evidence" value="ECO:0007669"/>
    <property type="project" value="InterPro"/>
</dbReference>
<evidence type="ECO:0000259" key="6">
    <source>
        <dbReference type="PROSITE" id="PS50801"/>
    </source>
</evidence>
<dbReference type="InterPro" id="IPR011547">
    <property type="entry name" value="SLC26A/SulP_dom"/>
</dbReference>
<comment type="caution">
    <text evidence="7">The sequence shown here is derived from an EMBL/GenBank/DDBJ whole genome shotgun (WGS) entry which is preliminary data.</text>
</comment>
<evidence type="ECO:0000256" key="2">
    <source>
        <dbReference type="ARBA" id="ARBA00022692"/>
    </source>
</evidence>
<feature type="transmembrane region" description="Helical" evidence="5">
    <location>
        <begin position="343"/>
        <end position="359"/>
    </location>
</feature>
<evidence type="ECO:0000256" key="5">
    <source>
        <dbReference type="SAM" id="Phobius"/>
    </source>
</evidence>
<dbReference type="PROSITE" id="PS50801">
    <property type="entry name" value="STAS"/>
    <property type="match status" value="1"/>
</dbReference>
<dbReference type="SUPFAM" id="SSF52091">
    <property type="entry name" value="SpoIIaa-like"/>
    <property type="match status" value="1"/>
</dbReference>
<dbReference type="Proteomes" id="UP000269669">
    <property type="component" value="Unassembled WGS sequence"/>
</dbReference>
<feature type="transmembrane region" description="Helical" evidence="5">
    <location>
        <begin position="197"/>
        <end position="217"/>
    </location>
</feature>
<dbReference type="InterPro" id="IPR001902">
    <property type="entry name" value="SLC26A/SulP_fam"/>
</dbReference>
<dbReference type="PANTHER" id="PTHR11814">
    <property type="entry name" value="SULFATE TRANSPORTER"/>
    <property type="match status" value="1"/>
</dbReference>
<proteinExistence type="predicted"/>
<feature type="transmembrane region" description="Helical" evidence="5">
    <location>
        <begin position="465"/>
        <end position="482"/>
    </location>
</feature>
<dbReference type="CDD" id="cd07042">
    <property type="entry name" value="STAS_SulP_like_sulfate_transporter"/>
    <property type="match status" value="1"/>
</dbReference>
<gene>
    <name evidence="7" type="ORF">EDE15_0219</name>
</gene>
<evidence type="ECO:0000256" key="3">
    <source>
        <dbReference type="ARBA" id="ARBA00022989"/>
    </source>
</evidence>
<evidence type="ECO:0000256" key="4">
    <source>
        <dbReference type="ARBA" id="ARBA00023136"/>
    </source>
</evidence>
<feature type="transmembrane region" description="Helical" evidence="5">
    <location>
        <begin position="117"/>
        <end position="134"/>
    </location>
</feature>
<keyword evidence="8" id="KW-1185">Reference proteome</keyword>
<protein>
    <submittedName>
        <fullName evidence="7">High affinity sulfate transporter 1</fullName>
    </submittedName>
</protein>
<feature type="transmembrane region" description="Helical" evidence="5">
    <location>
        <begin position="61"/>
        <end position="83"/>
    </location>
</feature>
<feature type="transmembrane region" description="Helical" evidence="5">
    <location>
        <begin position="90"/>
        <end position="111"/>
    </location>
</feature>
<dbReference type="Gene3D" id="3.30.750.24">
    <property type="entry name" value="STAS domain"/>
    <property type="match status" value="1"/>
</dbReference>
<keyword evidence="4 5" id="KW-0472">Membrane</keyword>
<reference evidence="7 8" key="1">
    <citation type="submission" date="2018-12" db="EMBL/GenBank/DDBJ databases">
        <title>Sequencing of bacterial isolates from soil warming experiment in Harvard Forest, Massachusetts, USA.</title>
        <authorList>
            <person name="Deangelis K."/>
        </authorList>
    </citation>
    <scope>NUCLEOTIDE SEQUENCE [LARGE SCALE GENOMIC DNA]</scope>
    <source>
        <strain evidence="7 8">EB153</strain>
    </source>
</reference>
<feature type="transmembrane region" description="Helical" evidence="5">
    <location>
        <begin position="267"/>
        <end position="287"/>
    </location>
</feature>
<evidence type="ECO:0000313" key="8">
    <source>
        <dbReference type="Proteomes" id="UP000269669"/>
    </source>
</evidence>
<feature type="transmembrane region" description="Helical" evidence="5">
    <location>
        <begin position="395"/>
        <end position="428"/>
    </location>
</feature>
<organism evidence="7 8">
    <name type="scientific">Edaphobacter aggregans</name>
    <dbReference type="NCBI Taxonomy" id="570835"/>
    <lineage>
        <taxon>Bacteria</taxon>
        <taxon>Pseudomonadati</taxon>
        <taxon>Acidobacteriota</taxon>
        <taxon>Terriglobia</taxon>
        <taxon>Terriglobales</taxon>
        <taxon>Acidobacteriaceae</taxon>
        <taxon>Edaphobacter</taxon>
    </lineage>
</organism>
<keyword evidence="3 5" id="KW-1133">Transmembrane helix</keyword>
<feature type="transmembrane region" description="Helical" evidence="5">
    <location>
        <begin position="146"/>
        <end position="165"/>
    </location>
</feature>
<evidence type="ECO:0000256" key="1">
    <source>
        <dbReference type="ARBA" id="ARBA00004141"/>
    </source>
</evidence>
<feature type="transmembrane region" description="Helical" evidence="5">
    <location>
        <begin position="224"/>
        <end position="247"/>
    </location>
</feature>
<comment type="subcellular location">
    <subcellularLocation>
        <location evidence="1">Membrane</location>
        <topology evidence="1">Multi-pass membrane protein</topology>
    </subcellularLocation>
</comment>
<dbReference type="AlphaFoldDB" id="A0A428MD04"/>
<evidence type="ECO:0000313" key="7">
    <source>
        <dbReference type="EMBL" id="RSL14754.1"/>
    </source>
</evidence>
<accession>A0A428MD04</accession>
<feature type="transmembrane region" description="Helical" evidence="5">
    <location>
        <begin position="365"/>
        <end position="383"/>
    </location>
</feature>
<dbReference type="InterPro" id="IPR002645">
    <property type="entry name" value="STAS_dom"/>
</dbReference>
<dbReference type="EMBL" id="RSDW01000001">
    <property type="protein sequence ID" value="RSL14754.1"/>
    <property type="molecule type" value="Genomic_DNA"/>
</dbReference>
<dbReference type="InterPro" id="IPR036513">
    <property type="entry name" value="STAS_dom_sf"/>
</dbReference>
<dbReference type="GO" id="GO:0016020">
    <property type="term" value="C:membrane"/>
    <property type="evidence" value="ECO:0007669"/>
    <property type="project" value="UniProtKB-SubCell"/>
</dbReference>
<name>A0A428MD04_9BACT</name>
<dbReference type="Pfam" id="PF00916">
    <property type="entry name" value="Sulfate_transp"/>
    <property type="match status" value="1"/>
</dbReference>
<sequence>MIVDLMKTATAKSGANIPFLKHLPMLQGLLPLTSSQLGPDIIAGITLAALGIPEVMGYTKIIGTPIVTGLYTLFLPVLAFAVLGSSRHLVVSADSATAAMVAASLVALSFTANTPRYIELTSLIALVTAGILMLARILRLGFLADFLSRTVLVGFLTGVGVQVAGGELQDMLGMEKQGHGFLGQLFHTFSHLGDTHLPSLFIALAALAIIIGCEFLAPRFPGGLLAVIGMTALSGFFHWGMRGIHVVGDVPSGLPHIGLPHMTVRDVVMVAPISFSCFIVILAQSAATSRAYALRYRETFNQNEDLVGLSLANALAGCSGTFVVNGSPTKTAMVDTAGGRSQWSHVTTAVVVVIVLLFLTRPLSFLPNAVLAAIVFLIGVKLIDYRGLAAIRRAALGEYILALITAATVVFFGVEQGILLAVILSLLMHVRHSYRPHVGVLVHDDADHWRIEEPIPGTLTEPGMVMFWFGAGLFYANAPFFAEQVRKLIERPPSPIRWLVIDARAVTELDYSGGRTVAELHQDLSKAGIVLAIIVVQAQQKENLERTGMLDLLGADRIFESRYDCIQAYRSEMSKSA</sequence>
<feature type="domain" description="STAS" evidence="6">
    <location>
        <begin position="462"/>
        <end position="569"/>
    </location>
</feature>